<evidence type="ECO:0000256" key="1">
    <source>
        <dbReference type="ARBA" id="ARBA00004167"/>
    </source>
</evidence>
<dbReference type="Pfam" id="PF07686">
    <property type="entry name" value="V-set"/>
    <property type="match status" value="1"/>
</dbReference>
<dbReference type="GO" id="GO:0033691">
    <property type="term" value="F:sialic acid binding"/>
    <property type="evidence" value="ECO:0007669"/>
    <property type="project" value="TreeGrafter"/>
</dbReference>
<evidence type="ECO:0000256" key="3">
    <source>
        <dbReference type="ARBA" id="ARBA00022989"/>
    </source>
</evidence>
<comment type="subcellular location">
    <subcellularLocation>
        <location evidence="1">Membrane</location>
        <topology evidence="1">Single-pass membrane protein</topology>
    </subcellularLocation>
</comment>
<keyword evidence="8" id="KW-1185">Reference proteome</keyword>
<evidence type="ECO:0000256" key="5">
    <source>
        <dbReference type="SAM" id="MobiDB-lite"/>
    </source>
</evidence>
<keyword evidence="4" id="KW-0472">Membrane</keyword>
<dbReference type="GO" id="GO:0005886">
    <property type="term" value="C:plasma membrane"/>
    <property type="evidence" value="ECO:0007669"/>
    <property type="project" value="TreeGrafter"/>
</dbReference>
<evidence type="ECO:0000256" key="4">
    <source>
        <dbReference type="ARBA" id="ARBA00023136"/>
    </source>
</evidence>
<dbReference type="Proteomes" id="UP000515140">
    <property type="component" value="Unplaced"/>
</dbReference>
<dbReference type="GO" id="GO:0007155">
    <property type="term" value="P:cell adhesion"/>
    <property type="evidence" value="ECO:0007669"/>
    <property type="project" value="TreeGrafter"/>
</dbReference>
<protein>
    <submittedName>
        <fullName evidence="9">Sialic acid-binding Ig-like lectin 14 isoform X1</fullName>
    </submittedName>
</protein>
<dbReference type="PANTHER" id="PTHR12035:SF125">
    <property type="entry name" value="SIALIC ACID-BINDING IG-LIKE LECTIN 5"/>
    <property type="match status" value="1"/>
</dbReference>
<dbReference type="InterPro" id="IPR013106">
    <property type="entry name" value="Ig_V-set"/>
</dbReference>
<dbReference type="InterPro" id="IPR013783">
    <property type="entry name" value="Ig-like_fold"/>
</dbReference>
<dbReference type="Gene3D" id="2.60.40.10">
    <property type="entry name" value="Immunoglobulins"/>
    <property type="match status" value="2"/>
</dbReference>
<keyword evidence="6" id="KW-0732">Signal</keyword>
<evidence type="ECO:0000313" key="8">
    <source>
        <dbReference type="Proteomes" id="UP000515140"/>
    </source>
</evidence>
<feature type="domain" description="Immunoglobulin V-set" evidence="7">
    <location>
        <begin position="38"/>
        <end position="92"/>
    </location>
</feature>
<dbReference type="InParanoid" id="A0A6P5LLE3"/>
<feature type="region of interest" description="Disordered" evidence="5">
    <location>
        <begin position="136"/>
        <end position="157"/>
    </location>
</feature>
<name>A0A6P5LLE3_PHACI</name>
<proteinExistence type="predicted"/>
<evidence type="ECO:0000259" key="7">
    <source>
        <dbReference type="Pfam" id="PF07686"/>
    </source>
</evidence>
<feature type="signal peptide" evidence="6">
    <location>
        <begin position="1"/>
        <end position="20"/>
    </location>
</feature>
<feature type="chain" id="PRO_5028379557" evidence="6">
    <location>
        <begin position="21"/>
        <end position="196"/>
    </location>
</feature>
<evidence type="ECO:0000313" key="9">
    <source>
        <dbReference type="RefSeq" id="XP_020859210.1"/>
    </source>
</evidence>
<gene>
    <name evidence="9" type="primary">LOC110219845</name>
</gene>
<dbReference type="KEGG" id="pcw:110219845"/>
<keyword evidence="2" id="KW-0812">Transmembrane</keyword>
<dbReference type="GeneID" id="110219845"/>
<organism evidence="8 9">
    <name type="scientific">Phascolarctos cinereus</name>
    <name type="common">Koala</name>
    <dbReference type="NCBI Taxonomy" id="38626"/>
    <lineage>
        <taxon>Eukaryota</taxon>
        <taxon>Metazoa</taxon>
        <taxon>Chordata</taxon>
        <taxon>Craniata</taxon>
        <taxon>Vertebrata</taxon>
        <taxon>Euteleostomi</taxon>
        <taxon>Mammalia</taxon>
        <taxon>Metatheria</taxon>
        <taxon>Diprotodontia</taxon>
        <taxon>Phascolarctidae</taxon>
        <taxon>Phascolarctos</taxon>
    </lineage>
</organism>
<evidence type="ECO:0000256" key="6">
    <source>
        <dbReference type="SAM" id="SignalP"/>
    </source>
</evidence>
<dbReference type="RefSeq" id="XP_020859210.1">
    <property type="nucleotide sequence ID" value="XM_021003551.1"/>
</dbReference>
<sequence length="196" mass="21880">MRSQLLLLLVLFWRSEWAGSEKGQTLPEISLWPRTTEDRDVQAEIGGRFHLSLFPRRQDCSLSITDARKADSGRYFLEVAIGKSRKHSYLDFKVYVNVTARHLCSPNPGGWASCDPELHISWGLYGGDTPHLLLERGSPFLQDPDSEPASSSEISLTPMPRVHGSSLTCRATFARGHVSTDLTCPVSAESRGPRRE</sequence>
<dbReference type="InterPro" id="IPR051036">
    <property type="entry name" value="SIGLEC"/>
</dbReference>
<keyword evidence="3" id="KW-1133">Transmembrane helix</keyword>
<accession>A0A6P5LLE3</accession>
<dbReference type="AlphaFoldDB" id="A0A6P5LLE3"/>
<evidence type="ECO:0000256" key="2">
    <source>
        <dbReference type="ARBA" id="ARBA00022692"/>
    </source>
</evidence>
<dbReference type="InterPro" id="IPR036179">
    <property type="entry name" value="Ig-like_dom_sf"/>
</dbReference>
<dbReference type="PANTHER" id="PTHR12035">
    <property type="entry name" value="SIALIC ACID BINDING IMMUNOGLOBULIN-LIKE LECTIN"/>
    <property type="match status" value="1"/>
</dbReference>
<dbReference type="SUPFAM" id="SSF48726">
    <property type="entry name" value="Immunoglobulin"/>
    <property type="match status" value="1"/>
</dbReference>
<reference evidence="9" key="1">
    <citation type="submission" date="2025-08" db="UniProtKB">
        <authorList>
            <consortium name="RefSeq"/>
        </authorList>
    </citation>
    <scope>IDENTIFICATION</scope>
    <source>
        <tissue evidence="9">Spleen</tissue>
    </source>
</reference>